<organism evidence="2 3">
    <name type="scientific">Candidatus Wolfebacteria bacterium RIFOXYD1_FULL_48_65</name>
    <dbReference type="NCBI Taxonomy" id="1802561"/>
    <lineage>
        <taxon>Bacteria</taxon>
        <taxon>Candidatus Wolfeibacteriota</taxon>
    </lineage>
</organism>
<evidence type="ECO:0000256" key="1">
    <source>
        <dbReference type="SAM" id="Phobius"/>
    </source>
</evidence>
<name>A0A1F8E0A7_9BACT</name>
<dbReference type="Proteomes" id="UP000179057">
    <property type="component" value="Unassembled WGS sequence"/>
</dbReference>
<reference evidence="2 3" key="1">
    <citation type="journal article" date="2016" name="Nat. Commun.">
        <title>Thousands of microbial genomes shed light on interconnected biogeochemical processes in an aquifer system.</title>
        <authorList>
            <person name="Anantharaman K."/>
            <person name="Brown C.T."/>
            <person name="Hug L.A."/>
            <person name="Sharon I."/>
            <person name="Castelle C.J."/>
            <person name="Probst A.J."/>
            <person name="Thomas B.C."/>
            <person name="Singh A."/>
            <person name="Wilkins M.J."/>
            <person name="Karaoz U."/>
            <person name="Brodie E.L."/>
            <person name="Williams K.H."/>
            <person name="Hubbard S.S."/>
            <person name="Banfield J.F."/>
        </authorList>
    </citation>
    <scope>NUCLEOTIDE SEQUENCE [LARGE SCALE GENOMIC DNA]</scope>
</reference>
<evidence type="ECO:0000313" key="2">
    <source>
        <dbReference type="EMBL" id="OGM94160.1"/>
    </source>
</evidence>
<dbReference type="AlphaFoldDB" id="A0A1F8E0A7"/>
<feature type="transmembrane region" description="Helical" evidence="1">
    <location>
        <begin position="12"/>
        <end position="36"/>
    </location>
</feature>
<keyword evidence="1" id="KW-0812">Transmembrane</keyword>
<proteinExistence type="predicted"/>
<protein>
    <submittedName>
        <fullName evidence="2">Uncharacterized protein</fullName>
    </submittedName>
</protein>
<evidence type="ECO:0000313" key="3">
    <source>
        <dbReference type="Proteomes" id="UP000179057"/>
    </source>
</evidence>
<comment type="caution">
    <text evidence="2">The sequence shown here is derived from an EMBL/GenBank/DDBJ whole genome shotgun (WGS) entry which is preliminary data.</text>
</comment>
<gene>
    <name evidence="2" type="ORF">A2610_04155</name>
</gene>
<dbReference type="EMBL" id="MGIV01000015">
    <property type="protein sequence ID" value="OGM94160.1"/>
    <property type="molecule type" value="Genomic_DNA"/>
</dbReference>
<keyword evidence="1" id="KW-1133">Transmembrane helix</keyword>
<keyword evidence="1" id="KW-0472">Membrane</keyword>
<accession>A0A1F8E0A7</accession>
<sequence>MALLSEKNKKKILTSVIAAIIFAALVTAVVFTLAFIRDSLGKTVGELDSAGNGEIHFELEKAGGLGIVAE</sequence>